<evidence type="ECO:0000313" key="3">
    <source>
        <dbReference type="EMBL" id="RGU91068.1"/>
    </source>
</evidence>
<organism evidence="3 4">
    <name type="scientific">Segatella copri</name>
    <dbReference type="NCBI Taxonomy" id="165179"/>
    <lineage>
        <taxon>Bacteria</taxon>
        <taxon>Pseudomonadati</taxon>
        <taxon>Bacteroidota</taxon>
        <taxon>Bacteroidia</taxon>
        <taxon>Bacteroidales</taxon>
        <taxon>Prevotellaceae</taxon>
        <taxon>Segatella</taxon>
    </lineage>
</organism>
<protein>
    <submittedName>
        <fullName evidence="3">Alpha/beta fold hydrolase</fullName>
    </submittedName>
</protein>
<dbReference type="PANTHER" id="PTHR16138:SF7">
    <property type="entry name" value="PALMITOYL-PROTEIN THIOESTERASE ABHD10, MITOCHONDRIAL"/>
    <property type="match status" value="1"/>
</dbReference>
<dbReference type="Gene3D" id="3.40.50.1820">
    <property type="entry name" value="alpha/beta hydrolase"/>
    <property type="match status" value="1"/>
</dbReference>
<dbReference type="GO" id="GO:0004553">
    <property type="term" value="F:hydrolase activity, hydrolyzing O-glycosyl compounds"/>
    <property type="evidence" value="ECO:0007669"/>
    <property type="project" value="TreeGrafter"/>
</dbReference>
<dbReference type="SUPFAM" id="SSF53474">
    <property type="entry name" value="alpha/beta-Hydrolases"/>
    <property type="match status" value="1"/>
</dbReference>
<comment type="caution">
    <text evidence="3">The sequence shown here is derived from an EMBL/GenBank/DDBJ whole genome shotgun (WGS) entry which is preliminary data.</text>
</comment>
<accession>A0AA92TPW3</accession>
<dbReference type="InterPro" id="IPR029058">
    <property type="entry name" value="AB_hydrolase_fold"/>
</dbReference>
<keyword evidence="1 3" id="KW-0378">Hydrolase</keyword>
<dbReference type="PANTHER" id="PTHR16138">
    <property type="entry name" value="MYCOPHENOLIC ACID ACYL-GLUCURONIDE ESTERASE, MITOCHONDRIAL"/>
    <property type="match status" value="1"/>
</dbReference>
<proteinExistence type="predicted"/>
<dbReference type="EMBL" id="QRYP01000054">
    <property type="protein sequence ID" value="RGU91068.1"/>
    <property type="molecule type" value="Genomic_DNA"/>
</dbReference>
<dbReference type="Pfam" id="PF12146">
    <property type="entry name" value="Hydrolase_4"/>
    <property type="match status" value="1"/>
</dbReference>
<sequence>MFALSANAKTELITVQGDHGKLDIKIQTPDASTKCPLLVLCHGFSANKEGKLFDCIVDSVNKKGIAVLRFDFNGHGKSEGRFEDMTVPNEIEDAKSILRYASSLPWVTEIAMGGHSQGGVVTAMTSGQLAAKPETDIKPISAVVLLAPAAVLRDDALRGNTFGKIYDPKNPPSKIEMGNGVALGCNYIRTAVNLPIYETAMNYQGPECILHGDADRIVPYTYGQRFHYLNKQSEWHMMKDADHGFGSQEEQVAHLVSDFLVKTFK</sequence>
<gene>
    <name evidence="3" type="ORF">DWW35_13885</name>
</gene>
<evidence type="ECO:0000256" key="1">
    <source>
        <dbReference type="ARBA" id="ARBA00022801"/>
    </source>
</evidence>
<evidence type="ECO:0000313" key="4">
    <source>
        <dbReference type="Proteomes" id="UP000285236"/>
    </source>
</evidence>
<evidence type="ECO:0000259" key="2">
    <source>
        <dbReference type="Pfam" id="PF12146"/>
    </source>
</evidence>
<dbReference type="AlphaFoldDB" id="A0AA92TPW3"/>
<feature type="domain" description="Serine aminopeptidase S33" evidence="2">
    <location>
        <begin position="37"/>
        <end position="155"/>
    </location>
</feature>
<reference evidence="3 4" key="1">
    <citation type="submission" date="2018-08" db="EMBL/GenBank/DDBJ databases">
        <title>A genome reference for cultivated species of the human gut microbiota.</title>
        <authorList>
            <person name="Zou Y."/>
            <person name="Xue W."/>
            <person name="Luo G."/>
        </authorList>
    </citation>
    <scope>NUCLEOTIDE SEQUENCE [LARGE SCALE GENOMIC DNA]</scope>
    <source>
        <strain evidence="3 4">AF15-25</strain>
    </source>
</reference>
<dbReference type="Proteomes" id="UP000285236">
    <property type="component" value="Unassembled WGS sequence"/>
</dbReference>
<name>A0AA92TPW3_9BACT</name>
<dbReference type="InterPro" id="IPR052382">
    <property type="entry name" value="ABHD10_acyl-thioesterase"/>
</dbReference>
<dbReference type="InterPro" id="IPR022742">
    <property type="entry name" value="Hydrolase_4"/>
</dbReference>